<dbReference type="SMART" id="SM00217">
    <property type="entry name" value="WAP"/>
    <property type="match status" value="1"/>
</dbReference>
<dbReference type="Pfam" id="PF10511">
    <property type="entry name" value="Cementoin"/>
    <property type="match status" value="1"/>
</dbReference>
<sequence>MKTTSFLVQMVVLLVLGTLVAQAGVVTGSLKGQGNVVFNGRGPVNGLSADKEQDAVKGQDPVKEQDPVVAQDRARLPFKRGSCPRVLFRCLVMNPPNRCLRDVQCPGAKKCCEGFCGKTCMDPGKVESVLVHL</sequence>
<keyword evidence="4" id="KW-1015">Disulfide bond</keyword>
<evidence type="ECO:0000313" key="9">
    <source>
        <dbReference type="Proteomes" id="UP000694520"/>
    </source>
</evidence>
<dbReference type="InterPro" id="IPR019541">
    <property type="entry name" value="Trappin_transglut-bd_rpt"/>
</dbReference>
<dbReference type="GO" id="GO:0019731">
    <property type="term" value="P:antibacterial humoral response"/>
    <property type="evidence" value="ECO:0007669"/>
    <property type="project" value="TreeGrafter"/>
</dbReference>
<evidence type="ECO:0000256" key="3">
    <source>
        <dbReference type="ARBA" id="ARBA00022737"/>
    </source>
</evidence>
<evidence type="ECO:0000313" key="8">
    <source>
        <dbReference type="Ensembl" id="ENSBGRP00000017191.1"/>
    </source>
</evidence>
<dbReference type="InterPro" id="IPR008197">
    <property type="entry name" value="WAP_dom"/>
</dbReference>
<evidence type="ECO:0000256" key="4">
    <source>
        <dbReference type="ARBA" id="ARBA00023157"/>
    </source>
</evidence>
<dbReference type="Ensembl" id="ENSBGRT00000019877.1">
    <property type="protein sequence ID" value="ENSBGRP00000017191.1"/>
    <property type="gene ID" value="ENSBGRG00000010790.1"/>
</dbReference>
<dbReference type="AlphaFoldDB" id="A0A8B9X591"/>
<dbReference type="PANTHER" id="PTHR19441:SF30">
    <property type="entry name" value="ELAFIN"/>
    <property type="match status" value="1"/>
</dbReference>
<reference evidence="8" key="1">
    <citation type="submission" date="2019-05" db="EMBL/GenBank/DDBJ databases">
        <authorList>
            <person name="Zhang S."/>
            <person name="Liu J."/>
        </authorList>
    </citation>
    <scope>NUCLEOTIDE SEQUENCE [LARGE SCALE GENOMIC DNA]</scope>
</reference>
<name>A0A8B9X591_BOSMU</name>
<dbReference type="GeneTree" id="ENSGT00530000064218"/>
<protein>
    <recommendedName>
        <fullName evidence="7">WAP domain-containing protein</fullName>
    </recommendedName>
</protein>
<dbReference type="GO" id="GO:0005615">
    <property type="term" value="C:extracellular space"/>
    <property type="evidence" value="ECO:0007669"/>
    <property type="project" value="TreeGrafter"/>
</dbReference>
<keyword evidence="1" id="KW-0646">Protease inhibitor</keyword>
<dbReference type="FunFam" id="4.10.75.10:FF:000001">
    <property type="entry name" value="Anosmin 1"/>
    <property type="match status" value="1"/>
</dbReference>
<keyword evidence="2 6" id="KW-0732">Signal</keyword>
<accession>A0A8B9X591</accession>
<dbReference type="GO" id="GO:0004867">
    <property type="term" value="F:serine-type endopeptidase inhibitor activity"/>
    <property type="evidence" value="ECO:0007669"/>
    <property type="project" value="TreeGrafter"/>
</dbReference>
<dbReference type="Ensembl" id="ENSBGRT00000019950.1">
    <property type="protein sequence ID" value="ENSBGRP00000017254.1"/>
    <property type="gene ID" value="ENSBGRG00000010790.1"/>
</dbReference>
<reference evidence="8" key="2">
    <citation type="submission" date="2025-05" db="UniProtKB">
        <authorList>
            <consortium name="Ensembl"/>
        </authorList>
    </citation>
    <scope>IDENTIFICATION</scope>
</reference>
<feature type="domain" description="WAP" evidence="7">
    <location>
        <begin position="76"/>
        <end position="124"/>
    </location>
</feature>
<keyword evidence="3" id="KW-0677">Repeat</keyword>
<dbReference type="Pfam" id="PF00095">
    <property type="entry name" value="WAP"/>
    <property type="match status" value="1"/>
</dbReference>
<keyword evidence="9" id="KW-1185">Reference proteome</keyword>
<dbReference type="PROSITE" id="PS51390">
    <property type="entry name" value="WAP"/>
    <property type="match status" value="1"/>
</dbReference>
<organism evidence="8 9">
    <name type="scientific">Bos mutus grunniens</name>
    <name type="common">Wild yak</name>
    <name type="synonym">Bos grunniens</name>
    <dbReference type="NCBI Taxonomy" id="30521"/>
    <lineage>
        <taxon>Eukaryota</taxon>
        <taxon>Metazoa</taxon>
        <taxon>Chordata</taxon>
        <taxon>Craniata</taxon>
        <taxon>Vertebrata</taxon>
        <taxon>Euteleostomi</taxon>
        <taxon>Mammalia</taxon>
        <taxon>Eutheria</taxon>
        <taxon>Laurasiatheria</taxon>
        <taxon>Artiodactyla</taxon>
        <taxon>Ruminantia</taxon>
        <taxon>Pecora</taxon>
        <taxon>Bovidae</taxon>
        <taxon>Bovinae</taxon>
        <taxon>Bos</taxon>
    </lineage>
</organism>
<feature type="region of interest" description="Disordered" evidence="5">
    <location>
        <begin position="45"/>
        <end position="66"/>
    </location>
</feature>
<evidence type="ECO:0000259" key="7">
    <source>
        <dbReference type="PROSITE" id="PS51390"/>
    </source>
</evidence>
<dbReference type="CDD" id="cd00199">
    <property type="entry name" value="WAP"/>
    <property type="match status" value="1"/>
</dbReference>
<proteinExistence type="predicted"/>
<evidence type="ECO:0000256" key="5">
    <source>
        <dbReference type="SAM" id="MobiDB-lite"/>
    </source>
</evidence>
<evidence type="ECO:0000256" key="2">
    <source>
        <dbReference type="ARBA" id="ARBA00022729"/>
    </source>
</evidence>
<feature type="signal peptide" evidence="6">
    <location>
        <begin position="1"/>
        <end position="22"/>
    </location>
</feature>
<dbReference type="Proteomes" id="UP000694520">
    <property type="component" value="Chromosome 12"/>
</dbReference>
<feature type="chain" id="PRO_5044670184" description="WAP domain-containing protein" evidence="6">
    <location>
        <begin position="23"/>
        <end position="133"/>
    </location>
</feature>
<feature type="compositionally biased region" description="Basic and acidic residues" evidence="5">
    <location>
        <begin position="49"/>
        <end position="66"/>
    </location>
</feature>
<dbReference type="PANTHER" id="PTHR19441">
    <property type="entry name" value="WHEY ACDIC PROTEIN WAP"/>
    <property type="match status" value="1"/>
</dbReference>
<dbReference type="PRINTS" id="PR00003">
    <property type="entry name" value="4DISULPHCORE"/>
</dbReference>
<evidence type="ECO:0000256" key="1">
    <source>
        <dbReference type="ARBA" id="ARBA00022690"/>
    </source>
</evidence>
<evidence type="ECO:0000256" key="6">
    <source>
        <dbReference type="SAM" id="SignalP"/>
    </source>
</evidence>
<dbReference type="GO" id="GO:0045087">
    <property type="term" value="P:innate immune response"/>
    <property type="evidence" value="ECO:0007669"/>
    <property type="project" value="TreeGrafter"/>
</dbReference>
<dbReference type="InterPro" id="IPR050514">
    <property type="entry name" value="WAP_four-disulfide_core"/>
</dbReference>
<dbReference type="Gene3D" id="4.10.75.10">
    <property type="entry name" value="Elafin-like"/>
    <property type="match status" value="1"/>
</dbReference>
<dbReference type="SUPFAM" id="SSF57256">
    <property type="entry name" value="Elafin-like"/>
    <property type="match status" value="1"/>
</dbReference>
<dbReference type="InterPro" id="IPR036645">
    <property type="entry name" value="Elafin-like_sf"/>
</dbReference>